<gene>
    <name evidence="2" type="ORF">BRAA09T38554Z</name>
</gene>
<reference evidence="2" key="1">
    <citation type="submission" date="2018-11" db="EMBL/GenBank/DDBJ databases">
        <authorList>
            <consortium name="Genoscope - CEA"/>
            <person name="William W."/>
        </authorList>
    </citation>
    <scope>NUCLEOTIDE SEQUENCE</scope>
</reference>
<protein>
    <submittedName>
        <fullName evidence="2">Uncharacterized protein</fullName>
    </submittedName>
</protein>
<dbReference type="AlphaFoldDB" id="A0A3P5YHU6"/>
<sequence length="164" mass="18001">MSIDKRDELSEAARRGTDSQGLSDNLQSWTSKLVKAKPVLPCLGGRTIHLISEGPEACSVNHAAVQDNAHDVWGNSERVKSECPETDKVTFTAEEREGVLVPHHDALVISLTIANCLVKRILRRSGNRPPLLPGHSKETSQDRTTHTNQVPSSAYRGARGRRYG</sequence>
<feature type="region of interest" description="Disordered" evidence="1">
    <location>
        <begin position="1"/>
        <end position="23"/>
    </location>
</feature>
<evidence type="ECO:0000313" key="2">
    <source>
        <dbReference type="EMBL" id="VDC60943.1"/>
    </source>
</evidence>
<name>A0A3P5YHU6_BRACM</name>
<organism evidence="2">
    <name type="scientific">Brassica campestris</name>
    <name type="common">Field mustard</name>
    <dbReference type="NCBI Taxonomy" id="3711"/>
    <lineage>
        <taxon>Eukaryota</taxon>
        <taxon>Viridiplantae</taxon>
        <taxon>Streptophyta</taxon>
        <taxon>Embryophyta</taxon>
        <taxon>Tracheophyta</taxon>
        <taxon>Spermatophyta</taxon>
        <taxon>Magnoliopsida</taxon>
        <taxon>eudicotyledons</taxon>
        <taxon>Gunneridae</taxon>
        <taxon>Pentapetalae</taxon>
        <taxon>rosids</taxon>
        <taxon>malvids</taxon>
        <taxon>Brassicales</taxon>
        <taxon>Brassicaceae</taxon>
        <taxon>Brassiceae</taxon>
        <taxon>Brassica</taxon>
    </lineage>
</organism>
<feature type="compositionally biased region" description="Basic and acidic residues" evidence="1">
    <location>
        <begin position="1"/>
        <end position="17"/>
    </location>
</feature>
<feature type="compositionally biased region" description="Basic and acidic residues" evidence="1">
    <location>
        <begin position="135"/>
        <end position="145"/>
    </location>
</feature>
<feature type="region of interest" description="Disordered" evidence="1">
    <location>
        <begin position="127"/>
        <end position="164"/>
    </location>
</feature>
<proteinExistence type="predicted"/>
<accession>A0A3P5YHU6</accession>
<evidence type="ECO:0000256" key="1">
    <source>
        <dbReference type="SAM" id="MobiDB-lite"/>
    </source>
</evidence>
<dbReference type="EMBL" id="LR031568">
    <property type="protein sequence ID" value="VDC60943.1"/>
    <property type="molecule type" value="Genomic_DNA"/>
</dbReference>